<accession>A0A6J4KS84</accession>
<feature type="compositionally biased region" description="Basic residues" evidence="1">
    <location>
        <begin position="171"/>
        <end position="181"/>
    </location>
</feature>
<feature type="compositionally biased region" description="Basic residues" evidence="1">
    <location>
        <begin position="138"/>
        <end position="148"/>
    </location>
</feature>
<protein>
    <submittedName>
        <fullName evidence="2">Uncharacterized protein</fullName>
    </submittedName>
</protein>
<feature type="non-terminal residue" evidence="2">
    <location>
        <position position="255"/>
    </location>
</feature>
<reference evidence="2" key="1">
    <citation type="submission" date="2020-02" db="EMBL/GenBank/DDBJ databases">
        <authorList>
            <person name="Meier V. D."/>
        </authorList>
    </citation>
    <scope>NUCLEOTIDE SEQUENCE</scope>
    <source>
        <strain evidence="2">AVDCRST_MAG68</strain>
    </source>
</reference>
<evidence type="ECO:0000313" key="2">
    <source>
        <dbReference type="EMBL" id="CAA9313947.1"/>
    </source>
</evidence>
<name>A0A6J4KS84_9BACT</name>
<gene>
    <name evidence="2" type="ORF">AVDCRST_MAG68-1551</name>
</gene>
<feature type="non-terminal residue" evidence="2">
    <location>
        <position position="1"/>
    </location>
</feature>
<sequence length="255" mass="27060">ARLRPDQRPPHAATQPHGGGGAGDGHRGRTHGAPRRAGDADGGVALPHRVLADAIRGVPGRAGGAVRHGGAGACEGAQARRAPLRAGPGDRGGDLLRAVELPAEGQDGAAHPRHQHRHAQPAAADRHAAAARGDRRHQPARVRGRLHRPAAAGGVSGREARDARHDPGLRVRPRPARRARHGVGDRGRRARRGAHRGHRDHGVVGLQGRRGDPRGARVGDRAGRRALHLARGQERRGRQRRAHPRLRAPAERRGL</sequence>
<feature type="region of interest" description="Disordered" evidence="1">
    <location>
        <begin position="76"/>
        <end position="255"/>
    </location>
</feature>
<feature type="compositionally biased region" description="Basic residues" evidence="1">
    <location>
        <begin position="237"/>
        <end position="246"/>
    </location>
</feature>
<proteinExistence type="predicted"/>
<feature type="region of interest" description="Disordered" evidence="1">
    <location>
        <begin position="1"/>
        <end position="45"/>
    </location>
</feature>
<dbReference type="AlphaFoldDB" id="A0A6J4KS84"/>
<feature type="compositionally biased region" description="Basic residues" evidence="1">
    <location>
        <begin position="188"/>
        <end position="199"/>
    </location>
</feature>
<dbReference type="EMBL" id="CADCTW010000080">
    <property type="protein sequence ID" value="CAA9313947.1"/>
    <property type="molecule type" value="Genomic_DNA"/>
</dbReference>
<feature type="compositionally biased region" description="Basic and acidic residues" evidence="1">
    <location>
        <begin position="158"/>
        <end position="169"/>
    </location>
</feature>
<organism evidence="2">
    <name type="scientific">uncultured Gemmatimonadota bacterium</name>
    <dbReference type="NCBI Taxonomy" id="203437"/>
    <lineage>
        <taxon>Bacteria</taxon>
        <taxon>Pseudomonadati</taxon>
        <taxon>Gemmatimonadota</taxon>
        <taxon>environmental samples</taxon>
    </lineage>
</organism>
<evidence type="ECO:0000256" key="1">
    <source>
        <dbReference type="SAM" id="MobiDB-lite"/>
    </source>
</evidence>
<feature type="compositionally biased region" description="Basic and acidic residues" evidence="1">
    <location>
        <begin position="209"/>
        <end position="223"/>
    </location>
</feature>
<feature type="compositionally biased region" description="Basic and acidic residues" evidence="1">
    <location>
        <begin position="124"/>
        <end position="137"/>
    </location>
</feature>